<dbReference type="GO" id="GO:0046488">
    <property type="term" value="P:phosphatidylinositol metabolic process"/>
    <property type="evidence" value="ECO:0000318"/>
    <property type="project" value="GO_Central"/>
</dbReference>
<evidence type="ECO:0000259" key="1">
    <source>
        <dbReference type="PROSITE" id="PS50275"/>
    </source>
</evidence>
<dbReference type="SMR" id="A2DVF2"/>
<dbReference type="EMBL" id="DS113253">
    <property type="protein sequence ID" value="EAY15631.1"/>
    <property type="molecule type" value="Genomic_DNA"/>
</dbReference>
<reference evidence="2" key="2">
    <citation type="journal article" date="2007" name="Science">
        <title>Draft genome sequence of the sexually transmitted pathogen Trichomonas vaginalis.</title>
        <authorList>
            <person name="Carlton J.M."/>
            <person name="Hirt R.P."/>
            <person name="Silva J.C."/>
            <person name="Delcher A.L."/>
            <person name="Schatz M."/>
            <person name="Zhao Q."/>
            <person name="Wortman J.R."/>
            <person name="Bidwell S.L."/>
            <person name="Alsmark U.C.M."/>
            <person name="Besteiro S."/>
            <person name="Sicheritz-Ponten T."/>
            <person name="Noel C.J."/>
            <person name="Dacks J.B."/>
            <person name="Foster P.G."/>
            <person name="Simillion C."/>
            <person name="Van de Peer Y."/>
            <person name="Miranda-Saavedra D."/>
            <person name="Barton G.J."/>
            <person name="Westrop G.D."/>
            <person name="Mueller S."/>
            <person name="Dessi D."/>
            <person name="Fiori P.L."/>
            <person name="Ren Q."/>
            <person name="Paulsen I."/>
            <person name="Zhang H."/>
            <person name="Bastida-Corcuera F.D."/>
            <person name="Simoes-Barbosa A."/>
            <person name="Brown M.T."/>
            <person name="Hayes R.D."/>
            <person name="Mukherjee M."/>
            <person name="Okumura C.Y."/>
            <person name="Schneider R."/>
            <person name="Smith A.J."/>
            <person name="Vanacova S."/>
            <person name="Villalvazo M."/>
            <person name="Haas B.J."/>
            <person name="Pertea M."/>
            <person name="Feldblyum T.V."/>
            <person name="Utterback T.R."/>
            <person name="Shu C.L."/>
            <person name="Osoegawa K."/>
            <person name="de Jong P.J."/>
            <person name="Hrdy I."/>
            <person name="Horvathova L."/>
            <person name="Zubacova Z."/>
            <person name="Dolezal P."/>
            <person name="Malik S.B."/>
            <person name="Logsdon J.M. Jr."/>
            <person name="Henze K."/>
            <person name="Gupta A."/>
            <person name="Wang C.C."/>
            <person name="Dunne R.L."/>
            <person name="Upcroft J.A."/>
            <person name="Upcroft P."/>
            <person name="White O."/>
            <person name="Salzberg S.L."/>
            <person name="Tang P."/>
            <person name="Chiu C.-H."/>
            <person name="Lee Y.-S."/>
            <person name="Embley T.M."/>
            <person name="Coombs G.H."/>
            <person name="Mottram J.C."/>
            <person name="Tachezy J."/>
            <person name="Fraser-Liggett C.M."/>
            <person name="Johnson P.J."/>
        </authorList>
    </citation>
    <scope>NUCLEOTIDE SEQUENCE [LARGE SCALE GENOMIC DNA]</scope>
    <source>
        <strain evidence="2">G3</strain>
    </source>
</reference>
<sequence>MEKRRTQVEVYYSAQGYWHVAVSPFCTTNTYVITLDSMTGCPQYFGIPMVDVFQDHSLAISYLTSSFESELKYKGDGLLGINKSNNQVVLGIIDGSQVSGWMPGGHLVQTITSAKFIKICQTDEENSSQLENFQLLNNHFYCETYDITRLIPSDKPSYQPDPTFCWNNAWRKPFEDLGIGFCCISILQGLCQSYSPPGKDYTITNICRRASANPGTRYSSRGLNEDAFPGNEVEGELIFIRGENFYSHRWRRGSVPIHWNTILDSKVSTPKHKVEVDRYFEGTPKYFRNLQERYKSDRILCVSLLQTNAGGSESELVEYYSKALSRLPDENILGVAYMPYDINKTLHDGGSAVAFDEFLKYVKPMIEDGGFEENNNKGHQKCLLRYNCADSLDRTNLATFYAAIYVTSLWLKNQKLIIVRKDSNPKDLVPQDVIDFLAKSFVESGNIVSTISTNTQAIKVNAIKHFSPNLPYSSNDSAITLQRRVQNVLIDPSRQKVIESWTNNFEFDSCCLSPSYIHPMEGTPFTLVGLGSSLSLLNNNQAYCATFPRPIILQSIQVTPSQLNPGPCFMRIEAGEDIANLKFLSKIEIPVVEKNIIASFPVSEVFNFGLENKTPSFATIVKLTFSGSEQQFSIGPIRFFGKFANGDISTKKEFKEDDEETIERFKVSFDQYMKSRKQLSDVIELERARVGLFVPEKIRTNFAINSGINPWRCDSCSQIIARSDDEKHCAFCLKQFESDENRFVVRRSDLLKGLLSSDPYDKNLMSLYVCQNCSDSASICASTTSVIEEELKSFVKSPREMTKCDMLNLSLEVIDRCRDISTHCQSTLISASSDKAKDVYYRLETEILESFQFEISFQNTAVVSFLCFKSTDENVQVVINDEEAKKNVLKDGKLQFVIEDPIMSGMIKVKVVVHDKVKISDFTVFGTILVVPNEPIQNEFPLKPKDEIKAIDCIQELNKNERILNAKFNGTAKIKKLIFNVDAKKSFCRSAIVVFSANGKSVYNNHLILPKSSVSATLIYNLEKEYEAESATIYYIDRVAKFIAPVVNFA</sequence>
<gene>
    <name evidence="2" type="ORF">TVAG_209100</name>
</gene>
<evidence type="ECO:0000313" key="2">
    <source>
        <dbReference type="EMBL" id="EAY15631.1"/>
    </source>
</evidence>
<feature type="domain" description="SAC" evidence="1">
    <location>
        <begin position="130"/>
        <end position="454"/>
    </location>
</feature>
<dbReference type="PANTHER" id="PTHR46817">
    <property type="entry name" value="PHOSPHOINOSITIDE PHOSPHATASE SAC9-RELATED"/>
    <property type="match status" value="1"/>
</dbReference>
<dbReference type="OrthoDB" id="405996at2759"/>
<dbReference type="GO" id="GO:0016791">
    <property type="term" value="F:phosphatase activity"/>
    <property type="evidence" value="ECO:0007669"/>
    <property type="project" value="InterPro"/>
</dbReference>
<dbReference type="InParanoid" id="A2DVF2"/>
<accession>A2DVF2</accession>
<proteinExistence type="predicted"/>
<dbReference type="KEGG" id="tva:4773638"/>
<reference evidence="2" key="1">
    <citation type="submission" date="2006-10" db="EMBL/GenBank/DDBJ databases">
        <authorList>
            <person name="Amadeo P."/>
            <person name="Zhao Q."/>
            <person name="Wortman J."/>
            <person name="Fraser-Liggett C."/>
            <person name="Carlton J."/>
        </authorList>
    </citation>
    <scope>NUCLEOTIDE SEQUENCE</scope>
    <source>
        <strain evidence="2">G3</strain>
    </source>
</reference>
<protein>
    <submittedName>
        <fullName evidence="2">SacI homology domain containing protein</fullName>
    </submittedName>
</protein>
<evidence type="ECO:0000313" key="3">
    <source>
        <dbReference type="Proteomes" id="UP000001542"/>
    </source>
</evidence>
<organism evidence="2 3">
    <name type="scientific">Trichomonas vaginalis (strain ATCC PRA-98 / G3)</name>
    <dbReference type="NCBI Taxonomy" id="412133"/>
    <lineage>
        <taxon>Eukaryota</taxon>
        <taxon>Metamonada</taxon>
        <taxon>Parabasalia</taxon>
        <taxon>Trichomonadida</taxon>
        <taxon>Trichomonadidae</taxon>
        <taxon>Trichomonas</taxon>
    </lineage>
</organism>
<dbReference type="PROSITE" id="PS50275">
    <property type="entry name" value="SAC"/>
    <property type="match status" value="1"/>
</dbReference>
<name>A2DVF2_TRIV3</name>
<dbReference type="eggNOG" id="KOG1888">
    <property type="taxonomic scope" value="Eukaryota"/>
</dbReference>
<dbReference type="RefSeq" id="XP_001327854.1">
    <property type="nucleotide sequence ID" value="XM_001327819.1"/>
</dbReference>
<dbReference type="AlphaFoldDB" id="A2DVF2"/>
<dbReference type="STRING" id="5722.A2DVF2"/>
<dbReference type="VEuPathDB" id="TrichDB:TVAGG3_0335450"/>
<dbReference type="Pfam" id="PF02383">
    <property type="entry name" value="Syja_N"/>
    <property type="match status" value="1"/>
</dbReference>
<dbReference type="InterPro" id="IPR002013">
    <property type="entry name" value="SAC_dom"/>
</dbReference>
<dbReference type="VEuPathDB" id="TrichDB:TVAG_209100"/>
<dbReference type="PANTHER" id="PTHR46817:SF1">
    <property type="entry name" value="SAC DOMAIN-CONTAINING PROTEIN"/>
    <property type="match status" value="1"/>
</dbReference>
<keyword evidence="3" id="KW-1185">Reference proteome</keyword>
<dbReference type="Proteomes" id="UP000001542">
    <property type="component" value="Unassembled WGS sequence"/>
</dbReference>